<evidence type="ECO:0000313" key="3">
    <source>
        <dbReference type="Proteomes" id="UP000006461"/>
    </source>
</evidence>
<proteinExistence type="predicted"/>
<dbReference type="PANTHER" id="PTHR43781:SF1">
    <property type="entry name" value="SACCHAROPINE DEHYDROGENASE"/>
    <property type="match status" value="1"/>
</dbReference>
<dbReference type="HOGENOM" id="CLU_885417_0_0_11"/>
<dbReference type="OMA" id="TDCLAAH"/>
<dbReference type="EMBL" id="FO203431">
    <property type="protein sequence ID" value="CCH89145.1"/>
    <property type="molecule type" value="Genomic_DNA"/>
</dbReference>
<gene>
    <name evidence="2" type="ordered locus">MODMU_3737</name>
</gene>
<dbReference type="OrthoDB" id="4420885at2"/>
<dbReference type="PANTHER" id="PTHR43781">
    <property type="entry name" value="SACCHAROPINE DEHYDROGENASE"/>
    <property type="match status" value="1"/>
</dbReference>
<feature type="region of interest" description="Disordered" evidence="1">
    <location>
        <begin position="191"/>
        <end position="210"/>
    </location>
</feature>
<protein>
    <recommendedName>
        <fullName evidence="4">Saccharopine dehydrogenase NADP binding domain-containing protein</fullName>
    </recommendedName>
</protein>
<evidence type="ECO:0000256" key="1">
    <source>
        <dbReference type="SAM" id="MobiDB-lite"/>
    </source>
</evidence>
<dbReference type="eggNOG" id="COG3268">
    <property type="taxonomic scope" value="Bacteria"/>
</dbReference>
<dbReference type="SUPFAM" id="SSF51735">
    <property type="entry name" value="NAD(P)-binding Rossmann-fold domains"/>
    <property type="match status" value="1"/>
</dbReference>
<name>I4F0I2_MODI5</name>
<dbReference type="Gene3D" id="3.40.50.720">
    <property type="entry name" value="NAD(P)-binding Rossmann-like Domain"/>
    <property type="match status" value="1"/>
</dbReference>
<sequence>MVSDIWVLGATGRTGRAVVARLAAAGAPVVPVGRDHTRLTALGHARVVAGSLDEVLARLAQEAPAVVVNTVGPFDETAVRVARACPPGTHYVDVANELAAVQAVLDLDAEAAATGRVFVTAAGFGALATESALLHVCAGQPVPALVRVDAVPSVAMEAGTVGTALAGSILGGLPAGGFRVARGRLTRDRVGSAADRFSTPDGDEVTTGSLPSGELLTAWRGSGATSVVAASAMAPTGPVTRLIPALGLVLRVPGLTRLTVRGLARVPVRAAVRPRVHSWARARVSWRDGAERVGWLRAEDALDFTAAATAEVALRLARGEGRPGAHSPGELFGPDVAVAAGGEFVALSA</sequence>
<dbReference type="AlphaFoldDB" id="I4F0I2"/>
<evidence type="ECO:0000313" key="2">
    <source>
        <dbReference type="EMBL" id="CCH89145.1"/>
    </source>
</evidence>
<accession>I4F0I2</accession>
<evidence type="ECO:0008006" key="4">
    <source>
        <dbReference type="Google" id="ProtNLM"/>
    </source>
</evidence>
<dbReference type="InterPro" id="IPR036291">
    <property type="entry name" value="NAD(P)-bd_dom_sf"/>
</dbReference>
<dbReference type="KEGG" id="mmar:MODMU_3737"/>
<organism evidence="2 3">
    <name type="scientific">Modestobacter italicus (strain DSM 44449 / CECT 9708 / BC 501)</name>
    <dbReference type="NCBI Taxonomy" id="2732864"/>
    <lineage>
        <taxon>Bacteria</taxon>
        <taxon>Bacillati</taxon>
        <taxon>Actinomycetota</taxon>
        <taxon>Actinomycetes</taxon>
        <taxon>Geodermatophilales</taxon>
        <taxon>Geodermatophilaceae</taxon>
        <taxon>Modestobacter</taxon>
    </lineage>
</organism>
<dbReference type="PATRIC" id="fig|477641.3.peg.3528"/>
<reference evidence="2 3" key="1">
    <citation type="journal article" date="2012" name="J. Bacteriol.">
        <title>Genome Sequence of Radiation-Resistant Modestobacter marinus Strain BC501, a Representative Actinobacterium That Thrives on Calcareous Stone Surfaces.</title>
        <authorList>
            <person name="Normand P."/>
            <person name="Gury J."/>
            <person name="Pujic P."/>
            <person name="Chouaia B."/>
            <person name="Crotti E."/>
            <person name="Brusetti L."/>
            <person name="Daffonchio D."/>
            <person name="Vacherie B."/>
            <person name="Barbe V."/>
            <person name="Medigue C."/>
            <person name="Calteau A."/>
            <person name="Ghodhbane-Gtari F."/>
            <person name="Essoussi I."/>
            <person name="Nouioui I."/>
            <person name="Abbassi-Ghozzi I."/>
            <person name="Gtari M."/>
        </authorList>
    </citation>
    <scope>NUCLEOTIDE SEQUENCE [LARGE SCALE GENOMIC DNA]</scope>
    <source>
        <strain evidence="3">BC 501</strain>
    </source>
</reference>
<keyword evidence="3" id="KW-1185">Reference proteome</keyword>
<dbReference type="Proteomes" id="UP000006461">
    <property type="component" value="Chromosome"/>
</dbReference>